<proteinExistence type="predicted"/>
<name>A0ACC5R2S2_9HYPH</name>
<dbReference type="EMBL" id="JAENHL010000006">
    <property type="protein sequence ID" value="MBK1866935.1"/>
    <property type="molecule type" value="Genomic_DNA"/>
</dbReference>
<organism evidence="1 2">
    <name type="scientific">Taklimakanibacter albus</name>
    <dbReference type="NCBI Taxonomy" id="2800327"/>
    <lineage>
        <taxon>Bacteria</taxon>
        <taxon>Pseudomonadati</taxon>
        <taxon>Pseudomonadota</taxon>
        <taxon>Alphaproteobacteria</taxon>
        <taxon>Hyphomicrobiales</taxon>
        <taxon>Aestuariivirgaceae</taxon>
        <taxon>Taklimakanibacter</taxon>
    </lineage>
</organism>
<reference evidence="1" key="1">
    <citation type="submission" date="2021-01" db="EMBL/GenBank/DDBJ databases">
        <authorList>
            <person name="Sun Q."/>
        </authorList>
    </citation>
    <scope>NUCLEOTIDE SEQUENCE</scope>
    <source>
        <strain evidence="1">YIM B02566</strain>
    </source>
</reference>
<dbReference type="Proteomes" id="UP000616151">
    <property type="component" value="Unassembled WGS sequence"/>
</dbReference>
<evidence type="ECO:0000313" key="1">
    <source>
        <dbReference type="EMBL" id="MBK1866935.1"/>
    </source>
</evidence>
<accession>A0ACC5R2S2</accession>
<protein>
    <submittedName>
        <fullName evidence="1">Transcriptional regulator GcvA</fullName>
    </submittedName>
</protein>
<keyword evidence="2" id="KW-1185">Reference proteome</keyword>
<gene>
    <name evidence="1" type="primary">gcvA</name>
    <name evidence="1" type="ORF">JHL16_11265</name>
</gene>
<evidence type="ECO:0000313" key="2">
    <source>
        <dbReference type="Proteomes" id="UP000616151"/>
    </source>
</evidence>
<comment type="caution">
    <text evidence="1">The sequence shown here is derived from an EMBL/GenBank/DDBJ whole genome shotgun (WGS) entry which is preliminary data.</text>
</comment>
<sequence>MARRLPSLNALRAFEAAARHESFTNAAVELFVTHAAVSRHIRELEEWLGTDLFNRTGRGVELTDAGRRYGARLTPLFDNMAEATIEAAAQGKVRSLNVSVEPSIASRWLVPRLGRFNELHPDIELNIDPENRLVDFRSDKADLGIRYGLGRWPDVEIQKLISDVEIFPVCSPRLLKGPLSPGDLADYNLLHESRKQYWTDWLHAAGIKGVEDWRGTVFQGHLAIEAAEAGQGFALGDMILCTDAMAAGRLVRPFALDIKDHGGYFIVRAKGSKESAPARAFREWLQAEMAETQRKFASIKSASTKK</sequence>